<dbReference type="SUPFAM" id="SSF46785">
    <property type="entry name" value="Winged helix' DNA-binding domain"/>
    <property type="match status" value="1"/>
</dbReference>
<dbReference type="Pfam" id="PF03551">
    <property type="entry name" value="PadR"/>
    <property type="match status" value="1"/>
</dbReference>
<comment type="caution">
    <text evidence="3">The sequence shown here is derived from an EMBL/GenBank/DDBJ whole genome shotgun (WGS) entry which is preliminary data.</text>
</comment>
<evidence type="ECO:0000313" key="3">
    <source>
        <dbReference type="EMBL" id="MCJ0765740.1"/>
    </source>
</evidence>
<dbReference type="PANTHER" id="PTHR43252:SF7">
    <property type="entry name" value="TRANSCRIPTIONAL REGULATOR YQJI"/>
    <property type="match status" value="1"/>
</dbReference>
<dbReference type="EMBL" id="JALGBI010000003">
    <property type="protein sequence ID" value="MCJ0765740.1"/>
    <property type="molecule type" value="Genomic_DNA"/>
</dbReference>
<feature type="domain" description="Transcription regulator PadR N-terminal" evidence="2">
    <location>
        <begin position="37"/>
        <end position="106"/>
    </location>
</feature>
<reference evidence="3" key="1">
    <citation type="submission" date="2022-03" db="EMBL/GenBank/DDBJ databases">
        <authorList>
            <person name="Woo C.Y."/>
        </authorList>
    </citation>
    <scope>NUCLEOTIDE SEQUENCE</scope>
    <source>
        <strain evidence="3">CYS-02</strain>
    </source>
</reference>
<feature type="region of interest" description="Disordered" evidence="1">
    <location>
        <begin position="1"/>
        <end position="20"/>
    </location>
</feature>
<accession>A0A9X2AQ88</accession>
<dbReference type="InterPro" id="IPR036390">
    <property type="entry name" value="WH_DNA-bd_sf"/>
</dbReference>
<keyword evidence="4" id="KW-1185">Reference proteome</keyword>
<sequence length="177" mass="18877">MKDFGFPGRGGHRGDGFGGGGRGGGRVFGHGGLRLVLLQLIADKPSHGYELIKAIEERLNGSYSPSPGVIYPTLTLLEELGYVTVSAVDGARKLHTITETGQAHLADNREAVDALLARMGENAEAQAVLARPPQVVRAVENMKLAIRLRLSRGPLTEAQANVFANILDTAAQDLERL</sequence>
<dbReference type="Proteomes" id="UP001139447">
    <property type="component" value="Unassembled WGS sequence"/>
</dbReference>
<proteinExistence type="predicted"/>
<evidence type="ECO:0000313" key="4">
    <source>
        <dbReference type="Proteomes" id="UP001139447"/>
    </source>
</evidence>
<gene>
    <name evidence="3" type="ORF">MMF98_21210</name>
</gene>
<dbReference type="PANTHER" id="PTHR43252">
    <property type="entry name" value="TRANSCRIPTIONAL REGULATOR YQJI"/>
    <property type="match status" value="1"/>
</dbReference>
<evidence type="ECO:0000259" key="2">
    <source>
        <dbReference type="Pfam" id="PF03551"/>
    </source>
</evidence>
<organism evidence="3 4">
    <name type="scientific">Variovorax terrae</name>
    <dbReference type="NCBI Taxonomy" id="2923278"/>
    <lineage>
        <taxon>Bacteria</taxon>
        <taxon>Pseudomonadati</taxon>
        <taxon>Pseudomonadota</taxon>
        <taxon>Betaproteobacteria</taxon>
        <taxon>Burkholderiales</taxon>
        <taxon>Comamonadaceae</taxon>
        <taxon>Variovorax</taxon>
    </lineage>
</organism>
<dbReference type="InterPro" id="IPR036388">
    <property type="entry name" value="WH-like_DNA-bd_sf"/>
</dbReference>
<dbReference type="InterPro" id="IPR005149">
    <property type="entry name" value="Tscrpt_reg_PadR_N"/>
</dbReference>
<evidence type="ECO:0000256" key="1">
    <source>
        <dbReference type="SAM" id="MobiDB-lite"/>
    </source>
</evidence>
<dbReference type="AlphaFoldDB" id="A0A9X2AQ88"/>
<name>A0A9X2AQ88_9BURK</name>
<dbReference type="Gene3D" id="1.10.10.10">
    <property type="entry name" value="Winged helix-like DNA-binding domain superfamily/Winged helix DNA-binding domain"/>
    <property type="match status" value="1"/>
</dbReference>
<dbReference type="RefSeq" id="WP_243309336.1">
    <property type="nucleotide sequence ID" value="NZ_JALGBI010000003.1"/>
</dbReference>
<protein>
    <submittedName>
        <fullName evidence="3">PadR family transcriptional regulator</fullName>
    </submittedName>
</protein>